<proteinExistence type="predicted"/>
<reference evidence="3 4" key="1">
    <citation type="submission" date="2023-05" db="EMBL/GenBank/DDBJ databases">
        <title>A 100% complete, gapless, phased diploid assembly of the Scenedesmus obliquus UTEX 3031 genome.</title>
        <authorList>
            <person name="Biondi T.C."/>
            <person name="Hanschen E.R."/>
            <person name="Kwon T."/>
            <person name="Eng W."/>
            <person name="Kruse C.P.S."/>
            <person name="Koehler S.I."/>
            <person name="Kunde Y."/>
            <person name="Gleasner C.D."/>
            <person name="You Mak K.T."/>
            <person name="Polle J."/>
            <person name="Hovde B.T."/>
            <person name="Starkenburg S.R."/>
        </authorList>
    </citation>
    <scope>NUCLEOTIDE SEQUENCE [LARGE SCALE GENOMIC DNA]</scope>
    <source>
        <strain evidence="3 4">DOE0152z</strain>
    </source>
</reference>
<feature type="region of interest" description="Disordered" evidence="2">
    <location>
        <begin position="329"/>
        <end position="357"/>
    </location>
</feature>
<dbReference type="EMBL" id="CP126222">
    <property type="protein sequence ID" value="WIA23113.1"/>
    <property type="molecule type" value="Genomic_DNA"/>
</dbReference>
<evidence type="ECO:0000313" key="4">
    <source>
        <dbReference type="Proteomes" id="UP001244341"/>
    </source>
</evidence>
<organism evidence="3 4">
    <name type="scientific">Tetradesmus obliquus</name>
    <name type="common">Green alga</name>
    <name type="synonym">Acutodesmus obliquus</name>
    <dbReference type="NCBI Taxonomy" id="3088"/>
    <lineage>
        <taxon>Eukaryota</taxon>
        <taxon>Viridiplantae</taxon>
        <taxon>Chlorophyta</taxon>
        <taxon>core chlorophytes</taxon>
        <taxon>Chlorophyceae</taxon>
        <taxon>CS clade</taxon>
        <taxon>Sphaeropleales</taxon>
        <taxon>Scenedesmaceae</taxon>
        <taxon>Tetradesmus</taxon>
    </lineage>
</organism>
<dbReference type="Proteomes" id="UP001244341">
    <property type="component" value="Chromosome 15b"/>
</dbReference>
<evidence type="ECO:0000256" key="1">
    <source>
        <dbReference type="SAM" id="Coils"/>
    </source>
</evidence>
<evidence type="ECO:0000256" key="2">
    <source>
        <dbReference type="SAM" id="MobiDB-lite"/>
    </source>
</evidence>
<name>A0ABY8UNI7_TETOB</name>
<feature type="compositionally biased region" description="Acidic residues" evidence="2">
    <location>
        <begin position="347"/>
        <end position="357"/>
    </location>
</feature>
<accession>A0ABY8UNI7</accession>
<keyword evidence="4" id="KW-1185">Reference proteome</keyword>
<sequence length="357" mass="39120">MGSTRRVPDNVCNGLWAAASDGQQRRQAQQEITGRCVATDARHGGPIAAANLIGSGERYGYAFHIAAQNLMTSGLQQLHIDIMCSSDALTEAALHFGRQKRAKQALLLVQRYKKFKEQETKAEAELQKQLASLEQTPPQDREQLVRDLHDELRAMARDEVKAEPKERKRCNKKCAEITKNLAKLVEQYNLLVQQYNAIPQQQQQQLQPTTLDALKKQEFCWANEHQAQQGGKLRLYGVARSIALCEADNEVPAEAQVQAAAGGVVAAGYVQQSGTGRYQASAVQLLESGRAVSGALSYVRLGRLEAQQLLSRSLRLFGSLQVDGVLNGHVDAEQEEPDSEGSGYAPDSDDEVVAVTA</sequence>
<keyword evidence="1" id="KW-0175">Coiled coil</keyword>
<feature type="coiled-coil region" evidence="1">
    <location>
        <begin position="167"/>
        <end position="194"/>
    </location>
</feature>
<protein>
    <submittedName>
        <fullName evidence="3">Uncharacterized protein</fullName>
    </submittedName>
</protein>
<gene>
    <name evidence="3" type="ORF">OEZ85_001450</name>
</gene>
<evidence type="ECO:0000313" key="3">
    <source>
        <dbReference type="EMBL" id="WIA23113.1"/>
    </source>
</evidence>